<feature type="region of interest" description="Disordered" evidence="1">
    <location>
        <begin position="344"/>
        <end position="387"/>
    </location>
</feature>
<name>A0AA39P6W5_9AGAR</name>
<accession>A0AA39P6W5</accession>
<reference evidence="2" key="1">
    <citation type="submission" date="2023-06" db="EMBL/GenBank/DDBJ databases">
        <authorList>
            <consortium name="Lawrence Berkeley National Laboratory"/>
            <person name="Ahrendt S."/>
            <person name="Sahu N."/>
            <person name="Indic B."/>
            <person name="Wong-Bajracharya J."/>
            <person name="Merenyi Z."/>
            <person name="Ke H.-M."/>
            <person name="Monk M."/>
            <person name="Kocsube S."/>
            <person name="Drula E."/>
            <person name="Lipzen A."/>
            <person name="Balint B."/>
            <person name="Henrissat B."/>
            <person name="Andreopoulos B."/>
            <person name="Martin F.M."/>
            <person name="Harder C.B."/>
            <person name="Rigling D."/>
            <person name="Ford K.L."/>
            <person name="Foster G.D."/>
            <person name="Pangilinan J."/>
            <person name="Papanicolaou A."/>
            <person name="Barry K."/>
            <person name="LaButti K."/>
            <person name="Viragh M."/>
            <person name="Koriabine M."/>
            <person name="Yan M."/>
            <person name="Riley R."/>
            <person name="Champramary S."/>
            <person name="Plett K.L."/>
            <person name="Tsai I.J."/>
            <person name="Slot J."/>
            <person name="Sipos G."/>
            <person name="Plett J."/>
            <person name="Nagy L.G."/>
            <person name="Grigoriev I.V."/>
        </authorList>
    </citation>
    <scope>NUCLEOTIDE SEQUENCE</scope>
    <source>
        <strain evidence="2">ICMP 16352</strain>
    </source>
</reference>
<comment type="caution">
    <text evidence="2">The sequence shown here is derived from an EMBL/GenBank/DDBJ whole genome shotgun (WGS) entry which is preliminary data.</text>
</comment>
<dbReference type="Proteomes" id="UP001175227">
    <property type="component" value="Unassembled WGS sequence"/>
</dbReference>
<keyword evidence="3" id="KW-1185">Reference proteome</keyword>
<proteinExistence type="predicted"/>
<evidence type="ECO:0000313" key="3">
    <source>
        <dbReference type="Proteomes" id="UP001175227"/>
    </source>
</evidence>
<sequence length="387" mass="43774">MPYEFPDPCATANLPMSGEEFPYNKTTHAGESPATLPAGSGIPFTDATFPRVFILWNHITAGFPEEIQEAIAASPEKFIAAVPFGAGPKFYADNHRADLLLKMFIDRLDFPDKGKITVFFPLKTKEDKKSANRDEGRSRRSTFDKPWPLMVTGFSEDFGKFLLWYQCFATASQSMWNLVPFNPKSLAWTIMAFQGNVVSNKPELIADALACIKAATWCDIAIQNLVKCITQAHSRSGNPAELTVNMMQSWRLSYIETKNFDDDKGPVFLLTGAPITDNLDFHRAIATHIRRLKIRVNYQQLINVNKIIGCDWCKNQNHPSHTCPFPEVDTTWYGPTTKELHLRMMKTDTPKAPNRKRKEDNTISGGRSKRGKNQNDSWNVVRHGKKQ</sequence>
<organism evidence="2 3">
    <name type="scientific">Armillaria novae-zelandiae</name>
    <dbReference type="NCBI Taxonomy" id="153914"/>
    <lineage>
        <taxon>Eukaryota</taxon>
        <taxon>Fungi</taxon>
        <taxon>Dikarya</taxon>
        <taxon>Basidiomycota</taxon>
        <taxon>Agaricomycotina</taxon>
        <taxon>Agaricomycetes</taxon>
        <taxon>Agaricomycetidae</taxon>
        <taxon>Agaricales</taxon>
        <taxon>Marasmiineae</taxon>
        <taxon>Physalacriaceae</taxon>
        <taxon>Armillaria</taxon>
    </lineage>
</organism>
<evidence type="ECO:0000313" key="2">
    <source>
        <dbReference type="EMBL" id="KAK0478697.1"/>
    </source>
</evidence>
<evidence type="ECO:0000256" key="1">
    <source>
        <dbReference type="SAM" id="MobiDB-lite"/>
    </source>
</evidence>
<gene>
    <name evidence="2" type="ORF">IW261DRAFT_1564762</name>
</gene>
<dbReference type="AlphaFoldDB" id="A0AA39P6W5"/>
<protein>
    <submittedName>
        <fullName evidence="2">Uncharacterized protein</fullName>
    </submittedName>
</protein>
<dbReference type="EMBL" id="JAUEPR010000013">
    <property type="protein sequence ID" value="KAK0478697.1"/>
    <property type="molecule type" value="Genomic_DNA"/>
</dbReference>